<keyword evidence="6" id="KW-0479">Metal-binding</keyword>
<dbReference type="EC" id="2.3.2.27" evidence="3"/>
<dbReference type="PANTHER" id="PTHR46905">
    <property type="entry name" value="RING-H2 FINGER PROTEIN ATL78"/>
    <property type="match status" value="1"/>
</dbReference>
<reference evidence="15" key="1">
    <citation type="submission" date="2019-09" db="EMBL/GenBank/DDBJ databases">
        <title>Draft genome information of white flower Hibiscus syriacus.</title>
        <authorList>
            <person name="Kim Y.-M."/>
        </authorList>
    </citation>
    <scope>NUCLEOTIDE SEQUENCE [LARGE SCALE GENOMIC DNA]</scope>
    <source>
        <strain evidence="15">YM2019G1</strain>
    </source>
</reference>
<keyword evidence="12" id="KW-0863">Zinc-finger</keyword>
<dbReference type="Gene3D" id="3.30.40.10">
    <property type="entry name" value="Zinc/RING finger domain, C3HC4 (zinc finger)"/>
    <property type="match status" value="1"/>
</dbReference>
<dbReference type="PROSITE" id="PS50089">
    <property type="entry name" value="ZF_RING_2"/>
    <property type="match status" value="1"/>
</dbReference>
<dbReference type="Proteomes" id="UP000436088">
    <property type="component" value="Unassembled WGS sequence"/>
</dbReference>
<evidence type="ECO:0000256" key="8">
    <source>
        <dbReference type="ARBA" id="ARBA00022833"/>
    </source>
</evidence>
<dbReference type="Pfam" id="PF13639">
    <property type="entry name" value="zf-RING_2"/>
    <property type="match status" value="1"/>
</dbReference>
<keyword evidence="8" id="KW-0862">Zinc</keyword>
<comment type="subcellular location">
    <subcellularLocation>
        <location evidence="2">Membrane</location>
        <topology evidence="2">Single-pass membrane protein</topology>
    </subcellularLocation>
</comment>
<dbReference type="CDD" id="cd16461">
    <property type="entry name" value="RING-H2_EL5-like"/>
    <property type="match status" value="1"/>
</dbReference>
<feature type="transmembrane region" description="Helical" evidence="13">
    <location>
        <begin position="58"/>
        <end position="84"/>
    </location>
</feature>
<evidence type="ECO:0000256" key="11">
    <source>
        <dbReference type="ARBA" id="ARBA00024209"/>
    </source>
</evidence>
<keyword evidence="4" id="KW-0808">Transferase</keyword>
<evidence type="ECO:0000256" key="10">
    <source>
        <dbReference type="ARBA" id="ARBA00023136"/>
    </source>
</evidence>
<dbReference type="GO" id="GO:0008270">
    <property type="term" value="F:zinc ion binding"/>
    <property type="evidence" value="ECO:0007669"/>
    <property type="project" value="UniProtKB-KW"/>
</dbReference>
<dbReference type="InterPro" id="IPR013083">
    <property type="entry name" value="Znf_RING/FYVE/PHD"/>
</dbReference>
<evidence type="ECO:0000313" key="16">
    <source>
        <dbReference type="Proteomes" id="UP000436088"/>
    </source>
</evidence>
<evidence type="ECO:0000256" key="12">
    <source>
        <dbReference type="PROSITE-ProRule" id="PRU00175"/>
    </source>
</evidence>
<proteinExistence type="inferred from homology"/>
<evidence type="ECO:0000256" key="1">
    <source>
        <dbReference type="ARBA" id="ARBA00000900"/>
    </source>
</evidence>
<dbReference type="GO" id="GO:0016020">
    <property type="term" value="C:membrane"/>
    <property type="evidence" value="ECO:0007669"/>
    <property type="project" value="UniProtKB-SubCell"/>
</dbReference>
<evidence type="ECO:0000256" key="5">
    <source>
        <dbReference type="ARBA" id="ARBA00022692"/>
    </source>
</evidence>
<dbReference type="InterPro" id="IPR044602">
    <property type="entry name" value="ATL10/ATL72-79-like"/>
</dbReference>
<keyword evidence="9 13" id="KW-1133">Transmembrane helix</keyword>
<accession>A0A6A3AUX3</accession>
<protein>
    <recommendedName>
        <fullName evidence="3">RING-type E3 ubiquitin transferase</fullName>
        <ecNumber evidence="3">2.3.2.27</ecNumber>
    </recommendedName>
</protein>
<evidence type="ECO:0000256" key="3">
    <source>
        <dbReference type="ARBA" id="ARBA00012483"/>
    </source>
</evidence>
<dbReference type="UniPathway" id="UPA00143"/>
<evidence type="ECO:0000259" key="14">
    <source>
        <dbReference type="PROSITE" id="PS50089"/>
    </source>
</evidence>
<gene>
    <name evidence="15" type="ORF">F3Y22_tig00110387pilonHSYRG00091</name>
</gene>
<dbReference type="FunFam" id="3.30.40.10:FF:000632">
    <property type="entry name" value="RING-H2 finger protein ATL73"/>
    <property type="match status" value="1"/>
</dbReference>
<comment type="catalytic activity">
    <reaction evidence="1">
        <text>S-ubiquitinyl-[E2 ubiquitin-conjugating enzyme]-L-cysteine + [acceptor protein]-L-lysine = [E2 ubiquitin-conjugating enzyme]-L-cysteine + N(6)-ubiquitinyl-[acceptor protein]-L-lysine.</text>
        <dbReference type="EC" id="2.3.2.27"/>
    </reaction>
</comment>
<keyword evidence="7" id="KW-0833">Ubl conjugation pathway</keyword>
<keyword evidence="10 13" id="KW-0472">Membrane</keyword>
<comment type="similarity">
    <text evidence="11">Belongs to the RING-type zinc finger family. ATL subfamily.</text>
</comment>
<evidence type="ECO:0000256" key="2">
    <source>
        <dbReference type="ARBA" id="ARBA00004167"/>
    </source>
</evidence>
<dbReference type="PANTHER" id="PTHR46905:SF7">
    <property type="entry name" value="RING-H2 FINGER PROTEIN ATL78"/>
    <property type="match status" value="1"/>
</dbReference>
<sequence length="235" mass="26115">MSIATSTQHVQDFLGEFHYFRRFLLYIPYVQTQPSPENPHNSSDTIADNNSFNGIGNIIITVLSILVCAVICSLGLISIIRFALRFLSLFASEPRLANTGVKRKALKTFPKVSYSTELKLPGLDSECVICLSDFTLGDRVRQLPKCNHGFHVGCIDKWLRSHSSCPKCRHCLIETYENIVGCSQASACSSEPAPPPETVPSQNRDQFLYVLQSIHPPSVVHPSSVVHLLRSIHPP</sequence>
<keyword evidence="16" id="KW-1185">Reference proteome</keyword>
<evidence type="ECO:0000256" key="7">
    <source>
        <dbReference type="ARBA" id="ARBA00022786"/>
    </source>
</evidence>
<comment type="caution">
    <text evidence="15">The sequence shown here is derived from an EMBL/GenBank/DDBJ whole genome shotgun (WGS) entry which is preliminary data.</text>
</comment>
<dbReference type="GO" id="GO:0016567">
    <property type="term" value="P:protein ubiquitination"/>
    <property type="evidence" value="ECO:0007669"/>
    <property type="project" value="UniProtKB-UniPathway"/>
</dbReference>
<dbReference type="EMBL" id="VEPZ02000966">
    <property type="protein sequence ID" value="KAE8706885.1"/>
    <property type="molecule type" value="Genomic_DNA"/>
</dbReference>
<name>A0A6A3AUX3_HIBSY</name>
<dbReference type="SUPFAM" id="SSF57850">
    <property type="entry name" value="RING/U-box"/>
    <property type="match status" value="1"/>
</dbReference>
<evidence type="ECO:0000313" key="15">
    <source>
        <dbReference type="EMBL" id="KAE8706885.1"/>
    </source>
</evidence>
<dbReference type="SMART" id="SM00184">
    <property type="entry name" value="RING"/>
    <property type="match status" value="1"/>
</dbReference>
<dbReference type="GO" id="GO:0061630">
    <property type="term" value="F:ubiquitin protein ligase activity"/>
    <property type="evidence" value="ECO:0007669"/>
    <property type="project" value="UniProtKB-EC"/>
</dbReference>
<evidence type="ECO:0000256" key="6">
    <source>
        <dbReference type="ARBA" id="ARBA00022723"/>
    </source>
</evidence>
<dbReference type="AlphaFoldDB" id="A0A6A3AUX3"/>
<evidence type="ECO:0000256" key="13">
    <source>
        <dbReference type="SAM" id="Phobius"/>
    </source>
</evidence>
<organism evidence="15 16">
    <name type="scientific">Hibiscus syriacus</name>
    <name type="common">Rose of Sharon</name>
    <dbReference type="NCBI Taxonomy" id="106335"/>
    <lineage>
        <taxon>Eukaryota</taxon>
        <taxon>Viridiplantae</taxon>
        <taxon>Streptophyta</taxon>
        <taxon>Embryophyta</taxon>
        <taxon>Tracheophyta</taxon>
        <taxon>Spermatophyta</taxon>
        <taxon>Magnoliopsida</taxon>
        <taxon>eudicotyledons</taxon>
        <taxon>Gunneridae</taxon>
        <taxon>Pentapetalae</taxon>
        <taxon>rosids</taxon>
        <taxon>malvids</taxon>
        <taxon>Malvales</taxon>
        <taxon>Malvaceae</taxon>
        <taxon>Malvoideae</taxon>
        <taxon>Hibiscus</taxon>
    </lineage>
</organism>
<keyword evidence="5 13" id="KW-0812">Transmembrane</keyword>
<evidence type="ECO:0000256" key="9">
    <source>
        <dbReference type="ARBA" id="ARBA00022989"/>
    </source>
</evidence>
<feature type="domain" description="RING-type" evidence="14">
    <location>
        <begin position="127"/>
        <end position="169"/>
    </location>
</feature>
<evidence type="ECO:0000256" key="4">
    <source>
        <dbReference type="ARBA" id="ARBA00022679"/>
    </source>
</evidence>
<dbReference type="InterPro" id="IPR001841">
    <property type="entry name" value="Znf_RING"/>
</dbReference>